<name>A0AA38ZBX9_VITRO</name>
<organism evidence="2 3">
    <name type="scientific">Vitis rotundifolia</name>
    <name type="common">Muscadine grape</name>
    <dbReference type="NCBI Taxonomy" id="103349"/>
    <lineage>
        <taxon>Eukaryota</taxon>
        <taxon>Viridiplantae</taxon>
        <taxon>Streptophyta</taxon>
        <taxon>Embryophyta</taxon>
        <taxon>Tracheophyta</taxon>
        <taxon>Spermatophyta</taxon>
        <taxon>Magnoliopsida</taxon>
        <taxon>eudicotyledons</taxon>
        <taxon>Gunneridae</taxon>
        <taxon>Pentapetalae</taxon>
        <taxon>rosids</taxon>
        <taxon>Vitales</taxon>
        <taxon>Vitaceae</taxon>
        <taxon>Viteae</taxon>
        <taxon>Vitis</taxon>
    </lineage>
</organism>
<protein>
    <submittedName>
        <fullName evidence="2">Uncharacterized protein</fullName>
    </submittedName>
</protein>
<proteinExistence type="predicted"/>
<feature type="transmembrane region" description="Helical" evidence="1">
    <location>
        <begin position="38"/>
        <end position="58"/>
    </location>
</feature>
<accession>A0AA38ZBX9</accession>
<keyword evidence="3" id="KW-1185">Reference proteome</keyword>
<reference evidence="2 3" key="1">
    <citation type="journal article" date="2023" name="BMC Biotechnol.">
        <title>Vitis rotundifolia cv Carlos genome sequencing.</title>
        <authorList>
            <person name="Huff M."/>
            <person name="Hulse-Kemp A."/>
            <person name="Scheffler B."/>
            <person name="Youngblood R."/>
            <person name="Simpson S."/>
            <person name="Babiker E."/>
            <person name="Staton M."/>
        </authorList>
    </citation>
    <scope>NUCLEOTIDE SEQUENCE [LARGE SCALE GENOMIC DNA]</scope>
    <source>
        <tissue evidence="2">Leaf</tissue>
    </source>
</reference>
<dbReference type="PANTHER" id="PTHR33116:SF78">
    <property type="entry name" value="OS12G0587133 PROTEIN"/>
    <property type="match status" value="1"/>
</dbReference>
<comment type="caution">
    <text evidence="2">The sequence shown here is derived from an EMBL/GenBank/DDBJ whole genome shotgun (WGS) entry which is preliminary data.</text>
</comment>
<keyword evidence="1" id="KW-0812">Transmembrane</keyword>
<sequence>MPLRASFNSVAAWDGIEERFRKRLAMWKRQYISKGGRITLILSSLSSLPIYFMSIFHLPRVVRMRLEKIQRDFLWGGGVLEQKPHLVRWSIVCLDKSKGGLGVKSLAMLNKALLGKRMWRFANEREAFWNQVIRGKYGENRGGWCSYEVREGHGVGLCKAIRKLDHLVSCRISFVVGNGQRVRFWKDKWCGTSPFCDSFPSLFVLVTAKEAWVSDLWIVSASMGRWGGVETLVSLGVSMIGSWMRWRTCWGDCVGKKCC</sequence>
<dbReference type="AlphaFoldDB" id="A0AA38ZBX9"/>
<keyword evidence="1" id="KW-0472">Membrane</keyword>
<evidence type="ECO:0000313" key="2">
    <source>
        <dbReference type="EMBL" id="KAJ9686044.1"/>
    </source>
</evidence>
<dbReference type="PANTHER" id="PTHR33116">
    <property type="entry name" value="REVERSE TRANSCRIPTASE ZINC-BINDING DOMAIN-CONTAINING PROTEIN-RELATED-RELATED"/>
    <property type="match status" value="1"/>
</dbReference>
<dbReference type="Proteomes" id="UP001168098">
    <property type="component" value="Unassembled WGS sequence"/>
</dbReference>
<evidence type="ECO:0000256" key="1">
    <source>
        <dbReference type="SAM" id="Phobius"/>
    </source>
</evidence>
<keyword evidence="1" id="KW-1133">Transmembrane helix</keyword>
<dbReference type="EMBL" id="JARBHA010000012">
    <property type="protein sequence ID" value="KAJ9686044.1"/>
    <property type="molecule type" value="Genomic_DNA"/>
</dbReference>
<gene>
    <name evidence="2" type="ORF">PVL29_015095</name>
</gene>
<evidence type="ECO:0000313" key="3">
    <source>
        <dbReference type="Proteomes" id="UP001168098"/>
    </source>
</evidence>